<name>A0ABW5X782_9FLAO</name>
<evidence type="ECO:0000259" key="2">
    <source>
        <dbReference type="Pfam" id="PF13439"/>
    </source>
</evidence>
<dbReference type="SUPFAM" id="SSF53756">
    <property type="entry name" value="UDP-Glycosyltransferase/glycogen phosphorylase"/>
    <property type="match status" value="1"/>
</dbReference>
<keyword evidence="3" id="KW-0328">Glycosyltransferase</keyword>
<feature type="domain" description="Glycosyltransferase subfamily 4-like N-terminal" evidence="2">
    <location>
        <begin position="15"/>
        <end position="176"/>
    </location>
</feature>
<dbReference type="Proteomes" id="UP001597438">
    <property type="component" value="Unassembled WGS sequence"/>
</dbReference>
<sequence length="380" mass="43302">MNIAHVISSIDNSTGGPARSVTHLIAAMLENSSHKIELFCRKSQNPIINNFEKPTGFIHFCRHNRLGGLQQVREEIKLSTPDLLHGHGLWQLLVHQMAKIARKNKIPYIITPRGMLEPWSLEQKTFKKKIALSLFQNKDLNNATCIHATATLEAENIRNLGYTNPIAVIPNGIDLTEFPKFEKFKTTEKKILFLSRIHQKKGIENLIEAWSQIPKIVKENWSINIVGNGEEKYCEELQDLLIDKGLSEQIFIKGPMYGEDKLKEYQDADLFVLPTYSENFGIVIAEALACNTPIITTKGAPWEELETTQSGWWIDIGVEPLREALEEALQTPPETLSRMGENGRRLIEEKYSIEAVAKQMEELYTWILEKGEKPDFVNLI</sequence>
<dbReference type="Pfam" id="PF00534">
    <property type="entry name" value="Glycos_transf_1"/>
    <property type="match status" value="1"/>
</dbReference>
<dbReference type="Gene3D" id="3.40.50.2000">
    <property type="entry name" value="Glycogen Phosphorylase B"/>
    <property type="match status" value="2"/>
</dbReference>
<gene>
    <name evidence="3" type="ORF">ACFSYS_16560</name>
</gene>
<dbReference type="EMBL" id="JBHUOJ010000037">
    <property type="protein sequence ID" value="MFD2834906.1"/>
    <property type="molecule type" value="Genomic_DNA"/>
</dbReference>
<evidence type="ECO:0000259" key="1">
    <source>
        <dbReference type="Pfam" id="PF00534"/>
    </source>
</evidence>
<dbReference type="EC" id="2.4.-.-" evidence="3"/>
<dbReference type="PANTHER" id="PTHR12526">
    <property type="entry name" value="GLYCOSYLTRANSFERASE"/>
    <property type="match status" value="1"/>
</dbReference>
<dbReference type="Pfam" id="PF13439">
    <property type="entry name" value="Glyco_transf_4"/>
    <property type="match status" value="1"/>
</dbReference>
<dbReference type="InterPro" id="IPR028098">
    <property type="entry name" value="Glyco_trans_4-like_N"/>
</dbReference>
<dbReference type="InterPro" id="IPR001296">
    <property type="entry name" value="Glyco_trans_1"/>
</dbReference>
<keyword evidence="3" id="KW-0808">Transferase</keyword>
<feature type="domain" description="Glycosyl transferase family 1" evidence="1">
    <location>
        <begin position="177"/>
        <end position="345"/>
    </location>
</feature>
<evidence type="ECO:0000313" key="3">
    <source>
        <dbReference type="EMBL" id="MFD2834906.1"/>
    </source>
</evidence>
<reference evidence="4" key="1">
    <citation type="journal article" date="2019" name="Int. J. Syst. Evol. Microbiol.">
        <title>The Global Catalogue of Microorganisms (GCM) 10K type strain sequencing project: providing services to taxonomists for standard genome sequencing and annotation.</title>
        <authorList>
            <consortium name="The Broad Institute Genomics Platform"/>
            <consortium name="The Broad Institute Genome Sequencing Center for Infectious Disease"/>
            <person name="Wu L."/>
            <person name="Ma J."/>
        </authorList>
    </citation>
    <scope>NUCLEOTIDE SEQUENCE [LARGE SCALE GENOMIC DNA]</scope>
    <source>
        <strain evidence="4">KCTC 52925</strain>
    </source>
</reference>
<comment type="caution">
    <text evidence="3">The sequence shown here is derived from an EMBL/GenBank/DDBJ whole genome shotgun (WGS) entry which is preliminary data.</text>
</comment>
<organism evidence="3 4">
    <name type="scientific">Christiangramia antarctica</name>
    <dbReference type="NCBI Taxonomy" id="2058158"/>
    <lineage>
        <taxon>Bacteria</taxon>
        <taxon>Pseudomonadati</taxon>
        <taxon>Bacteroidota</taxon>
        <taxon>Flavobacteriia</taxon>
        <taxon>Flavobacteriales</taxon>
        <taxon>Flavobacteriaceae</taxon>
        <taxon>Christiangramia</taxon>
    </lineage>
</organism>
<evidence type="ECO:0000313" key="4">
    <source>
        <dbReference type="Proteomes" id="UP001597438"/>
    </source>
</evidence>
<proteinExistence type="predicted"/>
<protein>
    <submittedName>
        <fullName evidence="3">Glycosyltransferase</fullName>
        <ecNumber evidence="3">2.4.-.-</ecNumber>
    </submittedName>
</protein>
<keyword evidence="4" id="KW-1185">Reference proteome</keyword>
<dbReference type="PANTHER" id="PTHR12526:SF637">
    <property type="entry name" value="GLYCOSYLTRANSFERASE EPSF-RELATED"/>
    <property type="match status" value="1"/>
</dbReference>
<accession>A0ABW5X782</accession>
<dbReference type="RefSeq" id="WP_251740049.1">
    <property type="nucleotide sequence ID" value="NZ_JBHUOJ010000037.1"/>
</dbReference>
<dbReference type="GO" id="GO:0016757">
    <property type="term" value="F:glycosyltransferase activity"/>
    <property type="evidence" value="ECO:0007669"/>
    <property type="project" value="UniProtKB-KW"/>
</dbReference>